<dbReference type="HOGENOM" id="CLU_678214_0_0_1"/>
<evidence type="ECO:0000313" key="1">
    <source>
        <dbReference type="EMBL" id="KIJ25841.1"/>
    </source>
</evidence>
<name>A0A0C9UKB7_SPHS4</name>
<accession>A0A0C9UKB7</accession>
<dbReference type="AlphaFoldDB" id="A0A0C9UKB7"/>
<reference evidence="1 2" key="1">
    <citation type="submission" date="2014-06" db="EMBL/GenBank/DDBJ databases">
        <title>Evolutionary Origins and Diversification of the Mycorrhizal Mutualists.</title>
        <authorList>
            <consortium name="DOE Joint Genome Institute"/>
            <consortium name="Mycorrhizal Genomics Consortium"/>
            <person name="Kohler A."/>
            <person name="Kuo A."/>
            <person name="Nagy L.G."/>
            <person name="Floudas D."/>
            <person name="Copeland A."/>
            <person name="Barry K.W."/>
            <person name="Cichocki N."/>
            <person name="Veneault-Fourrey C."/>
            <person name="LaButti K."/>
            <person name="Lindquist E.A."/>
            <person name="Lipzen A."/>
            <person name="Lundell T."/>
            <person name="Morin E."/>
            <person name="Murat C."/>
            <person name="Riley R."/>
            <person name="Ohm R."/>
            <person name="Sun H."/>
            <person name="Tunlid A."/>
            <person name="Henrissat B."/>
            <person name="Grigoriev I.V."/>
            <person name="Hibbett D.S."/>
            <person name="Martin F."/>
        </authorList>
    </citation>
    <scope>NUCLEOTIDE SEQUENCE [LARGE SCALE GENOMIC DNA]</scope>
    <source>
        <strain evidence="1 2">SS14</strain>
    </source>
</reference>
<evidence type="ECO:0000313" key="2">
    <source>
        <dbReference type="Proteomes" id="UP000054279"/>
    </source>
</evidence>
<organism evidence="1 2">
    <name type="scientific">Sphaerobolus stellatus (strain SS14)</name>
    <dbReference type="NCBI Taxonomy" id="990650"/>
    <lineage>
        <taxon>Eukaryota</taxon>
        <taxon>Fungi</taxon>
        <taxon>Dikarya</taxon>
        <taxon>Basidiomycota</taxon>
        <taxon>Agaricomycotina</taxon>
        <taxon>Agaricomycetes</taxon>
        <taxon>Phallomycetidae</taxon>
        <taxon>Geastrales</taxon>
        <taxon>Sphaerobolaceae</taxon>
        <taxon>Sphaerobolus</taxon>
    </lineage>
</organism>
<evidence type="ECO:0008006" key="3">
    <source>
        <dbReference type="Google" id="ProtNLM"/>
    </source>
</evidence>
<protein>
    <recommendedName>
        <fullName evidence="3">F-box domain-containing protein</fullName>
    </recommendedName>
</protein>
<sequence>MATRKKPLPDLPFEIVHTICDELRNTKDLLALGLTHRRFTHVACNRHLKYMKIEAPVTHYDFWKYVECVPAFRARARELTLLPVSPFNILVPPIPSIPPVVSSVIPFAAVTVIPSPTLPAGPSATTSAMEEEDQTKGQVQAAEVEEEPTPDNAIFFFQTLTQLQELRSLRIEHCTLPQEFQDEHFMLVKQTPTSISSAAHFDTLELWDGTCTPELQWSRMPLLLASNIARISLDFTMKDVGVTFPPQLMHGFLVKSCPMLQKLKICVQSGSLNSLKPVLSGTWPQLNHLTLFERNAMTLLPNAAAPSTIQHLIYPYTRNMNKRRIIGQFQELESFEGEARFDIDGASSMGEKHREAYLIKSLAFMAHLQQLETLSVSFPHYNCLSTPKDVTGDFSNPLFIAGHRLS</sequence>
<dbReference type="EMBL" id="KN837396">
    <property type="protein sequence ID" value="KIJ25841.1"/>
    <property type="molecule type" value="Genomic_DNA"/>
</dbReference>
<keyword evidence="2" id="KW-1185">Reference proteome</keyword>
<dbReference type="Proteomes" id="UP000054279">
    <property type="component" value="Unassembled WGS sequence"/>
</dbReference>
<proteinExistence type="predicted"/>
<gene>
    <name evidence="1" type="ORF">M422DRAFT_273178</name>
</gene>